<reference evidence="1" key="1">
    <citation type="journal article" date="2017" name="Nature">
        <title>The sunflower genome provides insights into oil metabolism, flowering and Asterid evolution.</title>
        <authorList>
            <person name="Badouin H."/>
            <person name="Gouzy J."/>
            <person name="Grassa C.J."/>
            <person name="Murat F."/>
            <person name="Staton S.E."/>
            <person name="Cottret L."/>
            <person name="Lelandais-Briere C."/>
            <person name="Owens G.L."/>
            <person name="Carrere S."/>
            <person name="Mayjonade B."/>
            <person name="Legrand L."/>
            <person name="Gill N."/>
            <person name="Kane N.C."/>
            <person name="Bowers J.E."/>
            <person name="Hubner S."/>
            <person name="Bellec A."/>
            <person name="Berard A."/>
            <person name="Berges H."/>
            <person name="Blanchet N."/>
            <person name="Boniface M.C."/>
            <person name="Brunel D."/>
            <person name="Catrice O."/>
            <person name="Chaidir N."/>
            <person name="Claudel C."/>
            <person name="Donnadieu C."/>
            <person name="Faraut T."/>
            <person name="Fievet G."/>
            <person name="Helmstetter N."/>
            <person name="King M."/>
            <person name="Knapp S.J."/>
            <person name="Lai Z."/>
            <person name="Le Paslier M.C."/>
            <person name="Lippi Y."/>
            <person name="Lorenzon L."/>
            <person name="Mandel J.R."/>
            <person name="Marage G."/>
            <person name="Marchand G."/>
            <person name="Marquand E."/>
            <person name="Bret-Mestries E."/>
            <person name="Morien E."/>
            <person name="Nambeesan S."/>
            <person name="Nguyen T."/>
            <person name="Pegot-Espagnet P."/>
            <person name="Pouilly N."/>
            <person name="Raftis F."/>
            <person name="Sallet E."/>
            <person name="Schiex T."/>
            <person name="Thomas J."/>
            <person name="Vandecasteele C."/>
            <person name="Vares D."/>
            <person name="Vear F."/>
            <person name="Vautrin S."/>
            <person name="Crespi M."/>
            <person name="Mangin B."/>
            <person name="Burke J.M."/>
            <person name="Salse J."/>
            <person name="Munos S."/>
            <person name="Vincourt P."/>
            <person name="Rieseberg L.H."/>
            <person name="Langlade N.B."/>
        </authorList>
    </citation>
    <scope>NUCLEOTIDE SEQUENCE</scope>
    <source>
        <tissue evidence="1">Leaves</tissue>
    </source>
</reference>
<name>A0A9K3H404_HELAN</name>
<accession>A0A9K3H404</accession>
<dbReference type="EMBL" id="MNCJ02000330">
    <property type="protein sequence ID" value="KAF5765298.1"/>
    <property type="molecule type" value="Genomic_DNA"/>
</dbReference>
<evidence type="ECO:0000313" key="2">
    <source>
        <dbReference type="Proteomes" id="UP000215914"/>
    </source>
</evidence>
<organism evidence="1 2">
    <name type="scientific">Helianthus annuus</name>
    <name type="common">Common sunflower</name>
    <dbReference type="NCBI Taxonomy" id="4232"/>
    <lineage>
        <taxon>Eukaryota</taxon>
        <taxon>Viridiplantae</taxon>
        <taxon>Streptophyta</taxon>
        <taxon>Embryophyta</taxon>
        <taxon>Tracheophyta</taxon>
        <taxon>Spermatophyta</taxon>
        <taxon>Magnoliopsida</taxon>
        <taxon>eudicotyledons</taxon>
        <taxon>Gunneridae</taxon>
        <taxon>Pentapetalae</taxon>
        <taxon>asterids</taxon>
        <taxon>campanulids</taxon>
        <taxon>Asterales</taxon>
        <taxon>Asteraceae</taxon>
        <taxon>Asteroideae</taxon>
        <taxon>Heliantheae alliance</taxon>
        <taxon>Heliantheae</taxon>
        <taxon>Helianthus</taxon>
    </lineage>
</organism>
<dbReference type="Gramene" id="mRNA:HanXRQr2_Chr15g0702121">
    <property type="protein sequence ID" value="mRNA:HanXRQr2_Chr15g0702121"/>
    <property type="gene ID" value="HanXRQr2_Chr15g0702121"/>
</dbReference>
<dbReference type="AlphaFoldDB" id="A0A9K3H404"/>
<reference evidence="1" key="2">
    <citation type="submission" date="2020-06" db="EMBL/GenBank/DDBJ databases">
        <title>Helianthus annuus Genome sequencing and assembly Release 2.</title>
        <authorList>
            <person name="Gouzy J."/>
            <person name="Langlade N."/>
            <person name="Munos S."/>
        </authorList>
    </citation>
    <scope>NUCLEOTIDE SEQUENCE</scope>
    <source>
        <tissue evidence="1">Leaves</tissue>
    </source>
</reference>
<protein>
    <submittedName>
        <fullName evidence="1">Uncharacterized protein</fullName>
    </submittedName>
</protein>
<dbReference type="Proteomes" id="UP000215914">
    <property type="component" value="Unassembled WGS sequence"/>
</dbReference>
<sequence length="120" mass="13678">MLFREPDVIEKEDTPIPKKTVWYEKLMALPNRVFGEQVLVSAGMSDKSPEESKEVPVLLFNGEGCALLGCVLDFRWSMGVRPLCDDEEPWYEQIKRKFMFAPPESFANPPEATEGAHFPN</sequence>
<keyword evidence="2" id="KW-1185">Reference proteome</keyword>
<evidence type="ECO:0000313" key="1">
    <source>
        <dbReference type="EMBL" id="KAF5765298.1"/>
    </source>
</evidence>
<gene>
    <name evidence="1" type="ORF">HanXRQr2_Chr15g0702121</name>
</gene>
<comment type="caution">
    <text evidence="1">The sequence shown here is derived from an EMBL/GenBank/DDBJ whole genome shotgun (WGS) entry which is preliminary data.</text>
</comment>
<proteinExistence type="predicted"/>